<dbReference type="PROSITE" id="PS50090">
    <property type="entry name" value="MYB_LIKE"/>
    <property type="match status" value="1"/>
</dbReference>
<dbReference type="PROSITE" id="PS51294">
    <property type="entry name" value="HTH_MYB"/>
    <property type="match status" value="1"/>
</dbReference>
<dbReference type="GO" id="GO:0009751">
    <property type="term" value="P:response to salicylic acid"/>
    <property type="evidence" value="ECO:0000318"/>
    <property type="project" value="GO_Central"/>
</dbReference>
<dbReference type="InterPro" id="IPR052245">
    <property type="entry name" value="Plant_Stress_Dev_TF"/>
</dbReference>
<reference evidence="10 11" key="2">
    <citation type="journal article" date="2017" name="Genome Biol.">
        <title>New reference genome sequences of hot pepper reveal the massive evolution of plant disease-resistance genes by retroduplication.</title>
        <authorList>
            <person name="Kim S."/>
            <person name="Park J."/>
            <person name="Yeom S.I."/>
            <person name="Kim Y.M."/>
            <person name="Seo E."/>
            <person name="Kim K.T."/>
            <person name="Kim M.S."/>
            <person name="Lee J.M."/>
            <person name="Cheong K."/>
            <person name="Shin H.S."/>
            <person name="Kim S.B."/>
            <person name="Han K."/>
            <person name="Lee J."/>
            <person name="Park M."/>
            <person name="Lee H.A."/>
            <person name="Lee H.Y."/>
            <person name="Lee Y."/>
            <person name="Oh S."/>
            <person name="Lee J.H."/>
            <person name="Choi E."/>
            <person name="Choi E."/>
            <person name="Lee S.E."/>
            <person name="Jeon J."/>
            <person name="Kim H."/>
            <person name="Choi G."/>
            <person name="Song H."/>
            <person name="Lee J."/>
            <person name="Lee S.C."/>
            <person name="Kwon J.K."/>
            <person name="Lee H.Y."/>
            <person name="Koo N."/>
            <person name="Hong Y."/>
            <person name="Kim R.W."/>
            <person name="Kang W.H."/>
            <person name="Huh J.H."/>
            <person name="Kang B.C."/>
            <person name="Yang T.J."/>
            <person name="Lee Y.H."/>
            <person name="Bennetzen J.L."/>
            <person name="Choi D."/>
        </authorList>
    </citation>
    <scope>NUCLEOTIDE SEQUENCE [LARGE SCALE GENOMIC DNA]</scope>
    <source>
        <strain evidence="11">cv. CM334</strain>
    </source>
</reference>
<feature type="domain" description="Myb-like" evidence="7">
    <location>
        <begin position="91"/>
        <end position="143"/>
    </location>
</feature>
<evidence type="ECO:0000259" key="8">
    <source>
        <dbReference type="PROSITE" id="PS51293"/>
    </source>
</evidence>
<dbReference type="InterPro" id="IPR017884">
    <property type="entry name" value="SANT_dom"/>
</dbReference>
<dbReference type="InterPro" id="IPR017930">
    <property type="entry name" value="Myb_dom"/>
</dbReference>
<name>A0A1U8HA69_CAPAN</name>
<evidence type="ECO:0000313" key="10">
    <source>
        <dbReference type="EMBL" id="PHT79969.1"/>
    </source>
</evidence>
<feature type="domain" description="SANT" evidence="8">
    <location>
        <begin position="99"/>
        <end position="147"/>
    </location>
</feature>
<dbReference type="Gramene" id="PHT79969">
    <property type="protein sequence ID" value="PHT79969"/>
    <property type="gene ID" value="T459_18021"/>
</dbReference>
<comment type="subcellular location">
    <subcellularLocation>
        <location evidence="1">Nucleus</location>
    </subcellularLocation>
</comment>
<evidence type="ECO:0000256" key="3">
    <source>
        <dbReference type="ARBA" id="ARBA00023125"/>
    </source>
</evidence>
<dbReference type="SMART" id="SM00717">
    <property type="entry name" value="SANT"/>
    <property type="match status" value="2"/>
</dbReference>
<gene>
    <name evidence="10" type="ORF">T459_18021</name>
</gene>
<comment type="caution">
    <text evidence="10">The sequence shown here is derived from an EMBL/GenBank/DDBJ whole genome shotgun (WGS) entry which is preliminary data.</text>
</comment>
<reference evidence="10 11" key="1">
    <citation type="journal article" date="2014" name="Nat. Genet.">
        <title>Genome sequence of the hot pepper provides insights into the evolution of pungency in Capsicum species.</title>
        <authorList>
            <person name="Kim S."/>
            <person name="Park M."/>
            <person name="Yeom S.I."/>
            <person name="Kim Y.M."/>
            <person name="Lee J.M."/>
            <person name="Lee H.A."/>
            <person name="Seo E."/>
            <person name="Choi J."/>
            <person name="Cheong K."/>
            <person name="Kim K.T."/>
            <person name="Jung K."/>
            <person name="Lee G.W."/>
            <person name="Oh S.K."/>
            <person name="Bae C."/>
            <person name="Kim S.B."/>
            <person name="Lee H.Y."/>
            <person name="Kim S.Y."/>
            <person name="Kim M.S."/>
            <person name="Kang B.C."/>
            <person name="Jo Y.D."/>
            <person name="Yang H.B."/>
            <person name="Jeong H.J."/>
            <person name="Kang W.H."/>
            <person name="Kwon J.K."/>
            <person name="Shin C."/>
            <person name="Lim J.Y."/>
            <person name="Park J.H."/>
            <person name="Huh J.H."/>
            <person name="Kim J.S."/>
            <person name="Kim B.D."/>
            <person name="Cohen O."/>
            <person name="Paran I."/>
            <person name="Suh M.C."/>
            <person name="Lee S.B."/>
            <person name="Kim Y.K."/>
            <person name="Shin Y."/>
            <person name="Noh S.J."/>
            <person name="Park J."/>
            <person name="Seo Y.S."/>
            <person name="Kwon S.Y."/>
            <person name="Kim H.A."/>
            <person name="Park J.M."/>
            <person name="Kim H.J."/>
            <person name="Choi S.B."/>
            <person name="Bosland P.W."/>
            <person name="Reeves G."/>
            <person name="Jo S.H."/>
            <person name="Lee B.W."/>
            <person name="Cho H.T."/>
            <person name="Choi H.S."/>
            <person name="Lee M.S."/>
            <person name="Yu Y."/>
            <person name="Do Choi Y."/>
            <person name="Park B.S."/>
            <person name="van Deynze A."/>
            <person name="Ashrafi H."/>
            <person name="Hill T."/>
            <person name="Kim W.T."/>
            <person name="Pai H.S."/>
            <person name="Ahn H.K."/>
            <person name="Yeam I."/>
            <person name="Giovannoni J.J."/>
            <person name="Rose J.K."/>
            <person name="Sorensen I."/>
            <person name="Lee S.J."/>
            <person name="Kim R.W."/>
            <person name="Choi I.Y."/>
            <person name="Choi B.S."/>
            <person name="Lim J.S."/>
            <person name="Lee Y.H."/>
            <person name="Choi D."/>
        </authorList>
    </citation>
    <scope>NUCLEOTIDE SEQUENCE [LARGE SCALE GENOMIC DNA]</scope>
    <source>
        <strain evidence="11">cv. CM334</strain>
    </source>
</reference>
<keyword evidence="2" id="KW-0805">Transcription regulation</keyword>
<evidence type="ECO:0000256" key="2">
    <source>
        <dbReference type="ARBA" id="ARBA00023015"/>
    </source>
</evidence>
<dbReference type="KEGG" id="cann:107875713"/>
<feature type="region of interest" description="Disordered" evidence="6">
    <location>
        <begin position="337"/>
        <end position="361"/>
    </location>
</feature>
<keyword evidence="3" id="KW-0238">DNA-binding</keyword>
<organism evidence="10 11">
    <name type="scientific">Capsicum annuum</name>
    <name type="common">Capsicum pepper</name>
    <dbReference type="NCBI Taxonomy" id="4072"/>
    <lineage>
        <taxon>Eukaryota</taxon>
        <taxon>Viridiplantae</taxon>
        <taxon>Streptophyta</taxon>
        <taxon>Embryophyta</taxon>
        <taxon>Tracheophyta</taxon>
        <taxon>Spermatophyta</taxon>
        <taxon>Magnoliopsida</taxon>
        <taxon>eudicotyledons</taxon>
        <taxon>Gunneridae</taxon>
        <taxon>Pentapetalae</taxon>
        <taxon>asterids</taxon>
        <taxon>lamiids</taxon>
        <taxon>Solanales</taxon>
        <taxon>Solanaceae</taxon>
        <taxon>Solanoideae</taxon>
        <taxon>Capsiceae</taxon>
        <taxon>Capsicum</taxon>
    </lineage>
</organism>
<evidence type="ECO:0000259" key="9">
    <source>
        <dbReference type="PROSITE" id="PS51294"/>
    </source>
</evidence>
<keyword evidence="11" id="KW-1185">Reference proteome</keyword>
<dbReference type="InterPro" id="IPR001005">
    <property type="entry name" value="SANT/Myb"/>
</dbReference>
<dbReference type="InterPro" id="IPR006447">
    <property type="entry name" value="Myb_dom_plants"/>
</dbReference>
<dbReference type="PANTHER" id="PTHR44191:SF35">
    <property type="entry name" value="I-BOX BINDING FACTOR"/>
    <property type="match status" value="1"/>
</dbReference>
<dbReference type="PANTHER" id="PTHR44191">
    <property type="entry name" value="TRANSCRIPTION FACTOR KUA1"/>
    <property type="match status" value="1"/>
</dbReference>
<dbReference type="OMA" id="YEAGIQV"/>
<dbReference type="Pfam" id="PF00249">
    <property type="entry name" value="Myb_DNA-binding"/>
    <property type="match status" value="1"/>
</dbReference>
<dbReference type="NCBIfam" id="TIGR01557">
    <property type="entry name" value="myb_SHAQKYF"/>
    <property type="match status" value="1"/>
</dbReference>
<dbReference type="Proteomes" id="UP000222542">
    <property type="component" value="Unassembled WGS sequence"/>
</dbReference>
<evidence type="ECO:0000256" key="6">
    <source>
        <dbReference type="SAM" id="MobiDB-lite"/>
    </source>
</evidence>
<dbReference type="STRING" id="4072.A0A1U8HA69"/>
<keyword evidence="5" id="KW-0539">Nucleus</keyword>
<dbReference type="GO" id="GO:0000976">
    <property type="term" value="F:transcription cis-regulatory region binding"/>
    <property type="evidence" value="ECO:0007669"/>
    <property type="project" value="UniProtKB-ARBA"/>
</dbReference>
<dbReference type="FunFam" id="1.10.10.60:FF:000009">
    <property type="entry name" value="transcription factor MYB1R1"/>
    <property type="match status" value="1"/>
</dbReference>
<feature type="domain" description="HTH myb-type" evidence="9">
    <location>
        <begin position="91"/>
        <end position="147"/>
    </location>
</feature>
<dbReference type="OrthoDB" id="118550at2759"/>
<dbReference type="AlphaFoldDB" id="A0A1U8HA69"/>
<accession>A0A1U8HA69</accession>
<dbReference type="PROSITE" id="PS51293">
    <property type="entry name" value="SANT"/>
    <property type="match status" value="1"/>
</dbReference>
<dbReference type="Gene3D" id="1.10.10.60">
    <property type="entry name" value="Homeodomain-like"/>
    <property type="match status" value="2"/>
</dbReference>
<evidence type="ECO:0000256" key="4">
    <source>
        <dbReference type="ARBA" id="ARBA00023163"/>
    </source>
</evidence>
<proteinExistence type="predicted"/>
<dbReference type="GO" id="GO:0009739">
    <property type="term" value="P:response to gibberellin"/>
    <property type="evidence" value="ECO:0000318"/>
    <property type="project" value="GO_Central"/>
</dbReference>
<keyword evidence="4" id="KW-0804">Transcription</keyword>
<dbReference type="SUPFAM" id="SSF46689">
    <property type="entry name" value="Homeodomain-like"/>
    <property type="match status" value="2"/>
</dbReference>
<dbReference type="EMBL" id="AYRZ02000006">
    <property type="protein sequence ID" value="PHT79969.1"/>
    <property type="molecule type" value="Genomic_DNA"/>
</dbReference>
<evidence type="ECO:0000256" key="1">
    <source>
        <dbReference type="ARBA" id="ARBA00004123"/>
    </source>
</evidence>
<dbReference type="GO" id="GO:0006355">
    <property type="term" value="P:regulation of DNA-templated transcription"/>
    <property type="evidence" value="ECO:0007669"/>
    <property type="project" value="UniProtKB-ARBA"/>
</dbReference>
<dbReference type="CDD" id="cd00167">
    <property type="entry name" value="SANT"/>
    <property type="match status" value="1"/>
</dbReference>
<dbReference type="GO" id="GO:0005634">
    <property type="term" value="C:nucleus"/>
    <property type="evidence" value="ECO:0007669"/>
    <property type="project" value="UniProtKB-SubCell"/>
</dbReference>
<sequence length="398" mass="43508">MSTDQICNSTFWTKEEEKVFETTLAIYFKGGDLLTKMEEALPCKSRDDIINHYKILIEDVDAIESGRVPLPNYPELPSHSNQKSRFPKTNLARRKGVAWTVEEHRSFLRGLAIYGRGDWRSIARNCVITRTSMQVASHAQKYFNRLKAVNKENRRMSIHDITIVDAEVAGTSQVPYTEGMIWPACGGSQAVACTSNQNMLPPESTNAEQMIAVAGGESSGHTAAFVSGMNSMSDEDDFILHIDDLIVDPEDANESEILVDGGKSLLPSKQPCTACSSGSNNHPIFRVGSELGALITKQMDEDYDFFSIFDDGEAPISHAMVSNAAHSGMTSFAVASNSANNPPQNTVSAHSGRTSFAAASTGPNKAPLNMVSDHPQLPHVAPSSNCVVGEWLQFKYYH</sequence>
<protein>
    <submittedName>
        <fullName evidence="10">Uncharacterized protein</fullName>
    </submittedName>
</protein>
<evidence type="ECO:0000313" key="11">
    <source>
        <dbReference type="Proteomes" id="UP000222542"/>
    </source>
</evidence>
<dbReference type="GO" id="GO:0010597">
    <property type="term" value="P:green leaf volatile biosynthetic process"/>
    <property type="evidence" value="ECO:0007669"/>
    <property type="project" value="UniProtKB-ARBA"/>
</dbReference>
<evidence type="ECO:0000256" key="5">
    <source>
        <dbReference type="ARBA" id="ARBA00023242"/>
    </source>
</evidence>
<dbReference type="InterPro" id="IPR009057">
    <property type="entry name" value="Homeodomain-like_sf"/>
</dbReference>
<evidence type="ECO:0000259" key="7">
    <source>
        <dbReference type="PROSITE" id="PS50090"/>
    </source>
</evidence>